<evidence type="ECO:0000313" key="4">
    <source>
        <dbReference type="Proteomes" id="UP001153069"/>
    </source>
</evidence>
<feature type="transmembrane region" description="Helical" evidence="2">
    <location>
        <begin position="293"/>
        <end position="311"/>
    </location>
</feature>
<feature type="region of interest" description="Disordered" evidence="1">
    <location>
        <begin position="123"/>
        <end position="143"/>
    </location>
</feature>
<sequence length="408" mass="45266">MTAEEEADEPGNPGSSNNPEQENQEGQQEQKEEEQHLNEDEEGLDPLDLQKIVEARLHDADAIPISQQQHTLDFFQTEKSPHPHKTDEEELDPLDQPPKVVEARLHDSDAIPISNQQHTLGFFEREKSPHPPKTGEVGGPKVDDRFQDSGLYQGENSTTPEHDDTRIELVDANTNVAPEDTVQNDDNFGIMPLPRLERTAANRRAQVQPGAFPSGGNQATEEHVETAEMTHTEPATTQPMVELEIDNSGLAVANLVAADETTTHADLPQAQDYDLESENRSRETRMKQFKTKVFLGVIVLLAIILILIAIVTPGKKQDIAYLFPTTSPSESPSSNPSQGPSTYSEYWLSLFPESTVAAIQEDPESPQSMAFEWLVEEIDILHNLPEQRVVQRFVLAHSILPTATSDGS</sequence>
<evidence type="ECO:0000256" key="2">
    <source>
        <dbReference type="SAM" id="Phobius"/>
    </source>
</evidence>
<comment type="caution">
    <text evidence="3">The sequence shown here is derived from an EMBL/GenBank/DDBJ whole genome shotgun (WGS) entry which is preliminary data.</text>
</comment>
<organism evidence="3 4">
    <name type="scientific">Seminavis robusta</name>
    <dbReference type="NCBI Taxonomy" id="568900"/>
    <lineage>
        <taxon>Eukaryota</taxon>
        <taxon>Sar</taxon>
        <taxon>Stramenopiles</taxon>
        <taxon>Ochrophyta</taxon>
        <taxon>Bacillariophyta</taxon>
        <taxon>Bacillariophyceae</taxon>
        <taxon>Bacillariophycidae</taxon>
        <taxon>Naviculales</taxon>
        <taxon>Naviculaceae</taxon>
        <taxon>Seminavis</taxon>
    </lineage>
</organism>
<proteinExistence type="predicted"/>
<feature type="region of interest" description="Disordered" evidence="1">
    <location>
        <begin position="1"/>
        <end position="95"/>
    </location>
</feature>
<feature type="region of interest" description="Disordered" evidence="1">
    <location>
        <begin position="263"/>
        <end position="282"/>
    </location>
</feature>
<keyword evidence="2" id="KW-1133">Transmembrane helix</keyword>
<keyword evidence="2" id="KW-0472">Membrane</keyword>
<gene>
    <name evidence="3" type="ORF">SEMRO_52_G030830.1</name>
</gene>
<evidence type="ECO:0000256" key="1">
    <source>
        <dbReference type="SAM" id="MobiDB-lite"/>
    </source>
</evidence>
<feature type="compositionally biased region" description="Basic and acidic residues" evidence="1">
    <location>
        <begin position="28"/>
        <end position="38"/>
    </location>
</feature>
<protein>
    <submittedName>
        <fullName evidence="3">Uncharacterized protein</fullName>
    </submittedName>
</protein>
<dbReference type="EMBL" id="CAICTM010000051">
    <property type="protein sequence ID" value="CAB9499020.1"/>
    <property type="molecule type" value="Genomic_DNA"/>
</dbReference>
<feature type="compositionally biased region" description="Basic and acidic residues" evidence="1">
    <location>
        <begin position="51"/>
        <end position="61"/>
    </location>
</feature>
<keyword evidence="2" id="KW-0812">Transmembrane</keyword>
<evidence type="ECO:0000313" key="3">
    <source>
        <dbReference type="EMBL" id="CAB9499020.1"/>
    </source>
</evidence>
<keyword evidence="4" id="KW-1185">Reference proteome</keyword>
<reference evidence="3" key="1">
    <citation type="submission" date="2020-06" db="EMBL/GenBank/DDBJ databases">
        <authorList>
            <consortium name="Plant Systems Biology data submission"/>
        </authorList>
    </citation>
    <scope>NUCLEOTIDE SEQUENCE</scope>
    <source>
        <strain evidence="3">D6</strain>
    </source>
</reference>
<dbReference type="Proteomes" id="UP001153069">
    <property type="component" value="Unassembled WGS sequence"/>
</dbReference>
<feature type="compositionally biased region" description="Low complexity" evidence="1">
    <location>
        <begin position="17"/>
        <end position="27"/>
    </location>
</feature>
<accession>A0A9N8DC26</accession>
<name>A0A9N8DC26_9STRA</name>
<dbReference type="AlphaFoldDB" id="A0A9N8DC26"/>